<comment type="caution">
    <text evidence="4">The sequence shown here is derived from an EMBL/GenBank/DDBJ whole genome shotgun (WGS) entry which is preliminary data.</text>
</comment>
<feature type="compositionally biased region" description="Low complexity" evidence="1">
    <location>
        <begin position="27"/>
        <end position="36"/>
    </location>
</feature>
<feature type="signal peptide" evidence="2">
    <location>
        <begin position="1"/>
        <end position="25"/>
    </location>
</feature>
<organism evidence="4 5">
    <name type="scientific">Streptomyces lonarensis</name>
    <dbReference type="NCBI Taxonomy" id="700599"/>
    <lineage>
        <taxon>Bacteria</taxon>
        <taxon>Bacillati</taxon>
        <taxon>Actinomycetota</taxon>
        <taxon>Actinomycetes</taxon>
        <taxon>Kitasatosporales</taxon>
        <taxon>Streptomycetaceae</taxon>
        <taxon>Streptomyces</taxon>
    </lineage>
</organism>
<dbReference type="GO" id="GO:0043190">
    <property type="term" value="C:ATP-binding cassette (ABC) transporter complex"/>
    <property type="evidence" value="ECO:0007669"/>
    <property type="project" value="InterPro"/>
</dbReference>
<dbReference type="PANTHER" id="PTHR30290:SF65">
    <property type="entry name" value="MONOACYL PHOSPHATIDYLINOSITOL TETRAMANNOSIDE-BINDING PROTEIN LPQW-RELATED"/>
    <property type="match status" value="1"/>
</dbReference>
<protein>
    <submittedName>
        <fullName evidence="4">ABC transporter family substrate-binding protein</fullName>
    </submittedName>
</protein>
<name>A0A7X6D1I6_9ACTN</name>
<evidence type="ECO:0000313" key="5">
    <source>
        <dbReference type="Proteomes" id="UP000578686"/>
    </source>
</evidence>
<dbReference type="AlphaFoldDB" id="A0A7X6D1I6"/>
<keyword evidence="2" id="KW-0732">Signal</keyword>
<proteinExistence type="predicted"/>
<dbReference type="SUPFAM" id="SSF53850">
    <property type="entry name" value="Periplasmic binding protein-like II"/>
    <property type="match status" value="1"/>
</dbReference>
<sequence>MTRFGRTSKLVAAAMGGALVLTACGSDSGDNGSSDDSQSDGGGGGTITLGYEQEWTTWNPTTSDGNLTANSVATYQVTTGFWYFGEGGAITPNEDFGSYEVVNEDPLTVTYTFHPDAAWSDGTPIDCDDALLWWSQRGGYLDWSAPGTAGIEDTRMPECESGDKEFTLEYLTPYADWEGSGPGQGNTTIMPAHVVAEQGGLESADELIDIIKGVDWDYSTPHNEREHGGIEEAEAALADAIEFFKTGWIIDGALPDESLIPSSGPFTIGSYAAGEQLTLVPNEEYWGEPAAADEVIFRYIAQDAQAQALQNGEIDIMSPQPSSDLRDQLESLAGVEVEVFDQYLYEHNTFNFESGPFSESLPLREAWMKCLPRETLVQNLIRPIDEEAQVRNTVVAHPLDPFYDDVVSNSMPAEFAEQDIDGAREILEEEDAVGTTIRLRTLDNPRRNAQGQLIQDACNEAGFDVDFEAHGDFFAQDGAMYTNRYDVAMAAWSGSALISGWNSTYSTPDECSASGKGNNNGCYSNPELDALLEEVLVTVDEDEKTRVISEISTILWEDGVSVPLFNHPGMAAWADDVQNVVPNPAQSDIVWNMQEWTR</sequence>
<dbReference type="PANTHER" id="PTHR30290">
    <property type="entry name" value="PERIPLASMIC BINDING COMPONENT OF ABC TRANSPORTER"/>
    <property type="match status" value="1"/>
</dbReference>
<evidence type="ECO:0000313" key="4">
    <source>
        <dbReference type="EMBL" id="NJQ06455.1"/>
    </source>
</evidence>
<dbReference type="EMBL" id="JAAVJD010000085">
    <property type="protein sequence ID" value="NJQ06455.1"/>
    <property type="molecule type" value="Genomic_DNA"/>
</dbReference>
<dbReference type="InterPro" id="IPR039424">
    <property type="entry name" value="SBP_5"/>
</dbReference>
<dbReference type="Proteomes" id="UP000578686">
    <property type="component" value="Unassembled WGS sequence"/>
</dbReference>
<gene>
    <name evidence="4" type="ORF">HCN56_12900</name>
</gene>
<evidence type="ECO:0000256" key="1">
    <source>
        <dbReference type="SAM" id="MobiDB-lite"/>
    </source>
</evidence>
<dbReference type="CDD" id="cd08501">
    <property type="entry name" value="PBP2_Lpqw"/>
    <property type="match status" value="1"/>
</dbReference>
<dbReference type="Gene3D" id="3.10.105.10">
    <property type="entry name" value="Dipeptide-binding Protein, Domain 3"/>
    <property type="match status" value="1"/>
</dbReference>
<dbReference type="PIRSF" id="PIRSF002741">
    <property type="entry name" value="MppA"/>
    <property type="match status" value="1"/>
</dbReference>
<dbReference type="InterPro" id="IPR030678">
    <property type="entry name" value="Peptide/Ni-bd"/>
</dbReference>
<feature type="chain" id="PRO_5038519226" evidence="2">
    <location>
        <begin position="26"/>
        <end position="598"/>
    </location>
</feature>
<evidence type="ECO:0000259" key="3">
    <source>
        <dbReference type="Pfam" id="PF00496"/>
    </source>
</evidence>
<dbReference type="Gene3D" id="3.40.190.10">
    <property type="entry name" value="Periplasmic binding protein-like II"/>
    <property type="match status" value="1"/>
</dbReference>
<feature type="domain" description="Solute-binding protein family 5" evidence="3">
    <location>
        <begin position="101"/>
        <end position="495"/>
    </location>
</feature>
<dbReference type="GO" id="GO:0015833">
    <property type="term" value="P:peptide transport"/>
    <property type="evidence" value="ECO:0007669"/>
    <property type="project" value="TreeGrafter"/>
</dbReference>
<dbReference type="GO" id="GO:1904680">
    <property type="term" value="F:peptide transmembrane transporter activity"/>
    <property type="evidence" value="ECO:0007669"/>
    <property type="project" value="TreeGrafter"/>
</dbReference>
<reference evidence="4 5" key="1">
    <citation type="submission" date="2020-03" db="EMBL/GenBank/DDBJ databases">
        <title>Draft genome of Streptomyces sp. ventii, isolated from the Axial Seamount in the Pacific Ocean, and resequencing of the two type strains Streptomyces lonarensis strain NCL 716 and Streptomyces bohaiensis strain 11A07.</title>
        <authorList>
            <person name="Loughran R.M."/>
            <person name="Pfannmuller K.M."/>
            <person name="Wasson B.J."/>
            <person name="Deadmond M.C."/>
            <person name="Paddock B.E."/>
            <person name="Koyack M.J."/>
            <person name="Gallegos D.A."/>
            <person name="Mitchell E.A."/>
            <person name="Ushijima B."/>
            <person name="Saw J.H."/>
            <person name="Mcphail K.L."/>
            <person name="Videau P."/>
        </authorList>
    </citation>
    <scope>NUCLEOTIDE SEQUENCE [LARGE SCALE GENOMIC DNA]</scope>
    <source>
        <strain evidence="4 5">NCL716</strain>
    </source>
</reference>
<keyword evidence="5" id="KW-1185">Reference proteome</keyword>
<dbReference type="Gene3D" id="3.90.76.10">
    <property type="entry name" value="Dipeptide-binding Protein, Domain 1"/>
    <property type="match status" value="1"/>
</dbReference>
<accession>A0A7X6D1I6</accession>
<evidence type="ECO:0000256" key="2">
    <source>
        <dbReference type="SAM" id="SignalP"/>
    </source>
</evidence>
<feature type="region of interest" description="Disordered" evidence="1">
    <location>
        <begin position="27"/>
        <end position="49"/>
    </location>
</feature>
<dbReference type="PROSITE" id="PS51257">
    <property type="entry name" value="PROKAR_LIPOPROTEIN"/>
    <property type="match status" value="1"/>
</dbReference>
<dbReference type="GO" id="GO:0042597">
    <property type="term" value="C:periplasmic space"/>
    <property type="evidence" value="ECO:0007669"/>
    <property type="project" value="UniProtKB-ARBA"/>
</dbReference>
<dbReference type="Pfam" id="PF00496">
    <property type="entry name" value="SBP_bac_5"/>
    <property type="match status" value="1"/>
</dbReference>
<dbReference type="InterPro" id="IPR000914">
    <property type="entry name" value="SBP_5_dom"/>
</dbReference>